<dbReference type="RefSeq" id="WP_380890936.1">
    <property type="nucleotide sequence ID" value="NZ_JBHUDY010000002.1"/>
</dbReference>
<proteinExistence type="inferred from homology"/>
<sequence length="90" mass="9587">MTMVVKSTSSYNHQMTDMQTIDAAELGAAGQGLIGSSEHSVIAVLSNGQPTAYLVSAAAWEALLELVELVRQREGQEAIPVSLDELVNEN</sequence>
<dbReference type="EMBL" id="JBHUDY010000002">
    <property type="protein sequence ID" value="MFD1613140.1"/>
    <property type="molecule type" value="Genomic_DNA"/>
</dbReference>
<dbReference type="InterPro" id="IPR036165">
    <property type="entry name" value="YefM-like_sf"/>
</dbReference>
<dbReference type="Proteomes" id="UP001597115">
    <property type="component" value="Unassembled WGS sequence"/>
</dbReference>
<name>A0ABW4I777_9SPHN</name>
<comment type="similarity">
    <text evidence="1">Belongs to the phD/YefM antitoxin family.</text>
</comment>
<evidence type="ECO:0000313" key="3">
    <source>
        <dbReference type="Proteomes" id="UP001597115"/>
    </source>
</evidence>
<evidence type="ECO:0000256" key="1">
    <source>
        <dbReference type="ARBA" id="ARBA00009981"/>
    </source>
</evidence>
<comment type="caution">
    <text evidence="2">The sequence shown here is derived from an EMBL/GenBank/DDBJ whole genome shotgun (WGS) entry which is preliminary data.</text>
</comment>
<dbReference type="SUPFAM" id="SSF143120">
    <property type="entry name" value="YefM-like"/>
    <property type="match status" value="1"/>
</dbReference>
<keyword evidence="3" id="KW-1185">Reference proteome</keyword>
<protein>
    <recommendedName>
        <fullName evidence="4">Antitoxin</fullName>
    </recommendedName>
</protein>
<gene>
    <name evidence="2" type="ORF">ACFSCW_15140</name>
</gene>
<organism evidence="2 3">
    <name type="scientific">Sphingomonas tabacisoli</name>
    <dbReference type="NCBI Taxonomy" id="2249466"/>
    <lineage>
        <taxon>Bacteria</taxon>
        <taxon>Pseudomonadati</taxon>
        <taxon>Pseudomonadota</taxon>
        <taxon>Alphaproteobacteria</taxon>
        <taxon>Sphingomonadales</taxon>
        <taxon>Sphingomonadaceae</taxon>
        <taxon>Sphingomonas</taxon>
    </lineage>
</organism>
<evidence type="ECO:0008006" key="4">
    <source>
        <dbReference type="Google" id="ProtNLM"/>
    </source>
</evidence>
<reference evidence="3" key="1">
    <citation type="journal article" date="2019" name="Int. J. Syst. Evol. Microbiol.">
        <title>The Global Catalogue of Microorganisms (GCM) 10K type strain sequencing project: providing services to taxonomists for standard genome sequencing and annotation.</title>
        <authorList>
            <consortium name="The Broad Institute Genomics Platform"/>
            <consortium name="The Broad Institute Genome Sequencing Center for Infectious Disease"/>
            <person name="Wu L."/>
            <person name="Ma J."/>
        </authorList>
    </citation>
    <scope>NUCLEOTIDE SEQUENCE [LARGE SCALE GENOMIC DNA]</scope>
    <source>
        <strain evidence="3">CGMCC 1.16275</strain>
    </source>
</reference>
<accession>A0ABW4I777</accession>
<evidence type="ECO:0000313" key="2">
    <source>
        <dbReference type="EMBL" id="MFD1613140.1"/>
    </source>
</evidence>